<proteinExistence type="predicted"/>
<evidence type="ECO:0000313" key="2">
    <source>
        <dbReference type="Proteomes" id="UP000799118"/>
    </source>
</evidence>
<sequence length="400" mass="45436">MTQPVSIWLPPELQDMIIEMTLDINLNRSCLLSTSLVCSYWRQRTYERAFSSLCFSYRSIPAFASFLDNPFSRPAIFSRARRIRIIGSGETFRRNTGQVQSALTRLLQHLAKIGKISTLALDNLRWTVIDPAIVSCLTKFKTVESLSMHHIHFAEYSQFSDFVANFPSLRAFEFQNIECSGGNARWDGCQVQRELCTSDETGQCAVTLDGNGQMLVKQLTWMYSRYITQELRRSVSFYGAQTSYISNDVPGLLRSLGPLLTQLEIISPENPMDDPAIAFLDISANSLLQHLHLSSPNRVISMVSWLPSLLGKIKNCKLRTLHVSFAQSRQFHLDRPFLKHLGRILEGPSFQELELIEFTASSTRSGGIELEDAVKRTIMDCIRSSLPSWDRRGVLELVFH</sequence>
<dbReference type="Proteomes" id="UP000799118">
    <property type="component" value="Unassembled WGS sequence"/>
</dbReference>
<gene>
    <name evidence="1" type="ORF">BT96DRAFT_925797</name>
</gene>
<name>A0A6A4GXZ7_9AGAR</name>
<dbReference type="AlphaFoldDB" id="A0A6A4GXZ7"/>
<dbReference type="SUPFAM" id="SSF52047">
    <property type="entry name" value="RNI-like"/>
    <property type="match status" value="1"/>
</dbReference>
<accession>A0A6A4GXZ7</accession>
<reference evidence="1" key="1">
    <citation type="journal article" date="2019" name="Environ. Microbiol.">
        <title>Fungal ecological strategies reflected in gene transcription - a case study of two litter decomposers.</title>
        <authorList>
            <person name="Barbi F."/>
            <person name="Kohler A."/>
            <person name="Barry K."/>
            <person name="Baskaran P."/>
            <person name="Daum C."/>
            <person name="Fauchery L."/>
            <person name="Ihrmark K."/>
            <person name="Kuo A."/>
            <person name="LaButti K."/>
            <person name="Lipzen A."/>
            <person name="Morin E."/>
            <person name="Grigoriev I.V."/>
            <person name="Henrissat B."/>
            <person name="Lindahl B."/>
            <person name="Martin F."/>
        </authorList>
    </citation>
    <scope>NUCLEOTIDE SEQUENCE</scope>
    <source>
        <strain evidence="1">JB14</strain>
    </source>
</reference>
<protein>
    <recommendedName>
        <fullName evidence="3">F-box domain-containing protein</fullName>
    </recommendedName>
</protein>
<dbReference type="EMBL" id="ML769652">
    <property type="protein sequence ID" value="KAE9390611.1"/>
    <property type="molecule type" value="Genomic_DNA"/>
</dbReference>
<keyword evidence="2" id="KW-1185">Reference proteome</keyword>
<evidence type="ECO:0000313" key="1">
    <source>
        <dbReference type="EMBL" id="KAE9390611.1"/>
    </source>
</evidence>
<dbReference type="Gene3D" id="3.80.10.10">
    <property type="entry name" value="Ribonuclease Inhibitor"/>
    <property type="match status" value="1"/>
</dbReference>
<evidence type="ECO:0008006" key="3">
    <source>
        <dbReference type="Google" id="ProtNLM"/>
    </source>
</evidence>
<dbReference type="OrthoDB" id="3041002at2759"/>
<dbReference type="InterPro" id="IPR032675">
    <property type="entry name" value="LRR_dom_sf"/>
</dbReference>
<organism evidence="1 2">
    <name type="scientific">Gymnopus androsaceus JB14</name>
    <dbReference type="NCBI Taxonomy" id="1447944"/>
    <lineage>
        <taxon>Eukaryota</taxon>
        <taxon>Fungi</taxon>
        <taxon>Dikarya</taxon>
        <taxon>Basidiomycota</taxon>
        <taxon>Agaricomycotina</taxon>
        <taxon>Agaricomycetes</taxon>
        <taxon>Agaricomycetidae</taxon>
        <taxon>Agaricales</taxon>
        <taxon>Marasmiineae</taxon>
        <taxon>Omphalotaceae</taxon>
        <taxon>Gymnopus</taxon>
    </lineage>
</organism>